<evidence type="ECO:0000313" key="2">
    <source>
        <dbReference type="Proteomes" id="UP001164250"/>
    </source>
</evidence>
<accession>A0ACC1CAB9</accession>
<dbReference type="Proteomes" id="UP001164250">
    <property type="component" value="Chromosome 1"/>
</dbReference>
<keyword evidence="2" id="KW-1185">Reference proteome</keyword>
<gene>
    <name evidence="1" type="ORF">Patl1_02213</name>
</gene>
<reference evidence="2" key="1">
    <citation type="journal article" date="2023" name="G3 (Bethesda)">
        <title>Genome assembly and association tests identify interacting loci associated with vigor, precocity, and sex in interspecific pistachio rootstocks.</title>
        <authorList>
            <person name="Palmer W."/>
            <person name="Jacygrad E."/>
            <person name="Sagayaradj S."/>
            <person name="Cavanaugh K."/>
            <person name="Han R."/>
            <person name="Bertier L."/>
            <person name="Beede B."/>
            <person name="Kafkas S."/>
            <person name="Golino D."/>
            <person name="Preece J."/>
            <person name="Michelmore R."/>
        </authorList>
    </citation>
    <scope>NUCLEOTIDE SEQUENCE [LARGE SCALE GENOMIC DNA]</scope>
</reference>
<sequence length="322" mass="36011">METIETSDASLRGQAEIWQHMFSFADSMALKCAVELRIADIINSHGGSITLSQIASSIGSSSPNISYLSRVMRLLVRRKIFAANHDSRGGETLYGLTHSSRWLLRDSELSLAPMILMENHPWLMAPWHCFSQCVKEGGIAFKVAHGKEIWDFALQNPEFNKLFNDGGGIGEMLSEIVKSYPHIKGINFDLPHVIATAPKYDGISHVEGDMFKAAPQADAVIMKWILHDWSDEDCVKILRNCKEAIPEKTGKVIIVDVVLRPDGSGIFDETGLVFDLLMLAHTTGGRERTEQEWKKLLEEGGFPRYNIINIPAFPFIIEAFPQ</sequence>
<name>A0ACC1CAB9_9ROSI</name>
<proteinExistence type="predicted"/>
<organism evidence="1 2">
    <name type="scientific">Pistacia atlantica</name>
    <dbReference type="NCBI Taxonomy" id="434234"/>
    <lineage>
        <taxon>Eukaryota</taxon>
        <taxon>Viridiplantae</taxon>
        <taxon>Streptophyta</taxon>
        <taxon>Embryophyta</taxon>
        <taxon>Tracheophyta</taxon>
        <taxon>Spermatophyta</taxon>
        <taxon>Magnoliopsida</taxon>
        <taxon>eudicotyledons</taxon>
        <taxon>Gunneridae</taxon>
        <taxon>Pentapetalae</taxon>
        <taxon>rosids</taxon>
        <taxon>malvids</taxon>
        <taxon>Sapindales</taxon>
        <taxon>Anacardiaceae</taxon>
        <taxon>Pistacia</taxon>
    </lineage>
</organism>
<evidence type="ECO:0000313" key="1">
    <source>
        <dbReference type="EMBL" id="KAJ0112582.1"/>
    </source>
</evidence>
<dbReference type="EMBL" id="CM047897">
    <property type="protein sequence ID" value="KAJ0112582.1"/>
    <property type="molecule type" value="Genomic_DNA"/>
</dbReference>
<protein>
    <submittedName>
        <fullName evidence="1">Uncharacterized protein</fullName>
    </submittedName>
</protein>
<comment type="caution">
    <text evidence="1">The sequence shown here is derived from an EMBL/GenBank/DDBJ whole genome shotgun (WGS) entry which is preliminary data.</text>
</comment>